<dbReference type="AlphaFoldDB" id="A0A9P5Q304"/>
<keyword evidence="3" id="KW-1185">Reference proteome</keyword>
<dbReference type="OrthoDB" id="2996832at2759"/>
<dbReference type="EMBL" id="JADNRY010000019">
    <property type="protein sequence ID" value="KAF9073190.1"/>
    <property type="molecule type" value="Genomic_DNA"/>
</dbReference>
<organism evidence="2 3">
    <name type="scientific">Rhodocollybia butyracea</name>
    <dbReference type="NCBI Taxonomy" id="206335"/>
    <lineage>
        <taxon>Eukaryota</taxon>
        <taxon>Fungi</taxon>
        <taxon>Dikarya</taxon>
        <taxon>Basidiomycota</taxon>
        <taxon>Agaricomycotina</taxon>
        <taxon>Agaricomycetes</taxon>
        <taxon>Agaricomycetidae</taxon>
        <taxon>Agaricales</taxon>
        <taxon>Marasmiineae</taxon>
        <taxon>Omphalotaceae</taxon>
        <taxon>Rhodocollybia</taxon>
    </lineage>
</organism>
<proteinExistence type="predicted"/>
<comment type="caution">
    <text evidence="2">The sequence shown here is derived from an EMBL/GenBank/DDBJ whole genome shotgun (WGS) entry which is preliminary data.</text>
</comment>
<evidence type="ECO:0000259" key="1">
    <source>
        <dbReference type="Pfam" id="PF12937"/>
    </source>
</evidence>
<protein>
    <recommendedName>
        <fullName evidence="1">F-box domain-containing protein</fullName>
    </recommendedName>
</protein>
<sequence>MTVFPPGVDLSFKQLVNALLYKCKYAKHQLSDLTEPELDGLDRKLHIAASAIRGFRNATQKINQLPPELIFNILGYAQQSYSYLPLASFLPDLNAYEDHGREWYSLLHVCRLWRGIIARSPELWSTVDNTIIDEEEDKNNVAHDRYLVRSRATPLTVYVGVRDKKIRKKSLETLLKHVARFKEFHLVADLWEEDPFHTPIYSLLSSAAPNLLSLTLRTDGKDVLGGVLPSVFDGDMPQLREVTLEHFTSWPPSYFHNLTALSLSDQAFNRPTTLAFLDFLENSSHTLEILALVRAGPTLSWNTDVLPASADRLVRFPKMRQKQIFSSGVQYSRTLIQT</sequence>
<evidence type="ECO:0000313" key="3">
    <source>
        <dbReference type="Proteomes" id="UP000772434"/>
    </source>
</evidence>
<dbReference type="Gene3D" id="1.20.1280.50">
    <property type="match status" value="1"/>
</dbReference>
<accession>A0A9P5Q304</accession>
<reference evidence="2" key="1">
    <citation type="submission" date="2020-11" db="EMBL/GenBank/DDBJ databases">
        <authorList>
            <consortium name="DOE Joint Genome Institute"/>
            <person name="Ahrendt S."/>
            <person name="Riley R."/>
            <person name="Andreopoulos W."/>
            <person name="Labutti K."/>
            <person name="Pangilinan J."/>
            <person name="Ruiz-Duenas F.J."/>
            <person name="Barrasa J.M."/>
            <person name="Sanchez-Garcia M."/>
            <person name="Camarero S."/>
            <person name="Miyauchi S."/>
            <person name="Serrano A."/>
            <person name="Linde D."/>
            <person name="Babiker R."/>
            <person name="Drula E."/>
            <person name="Ayuso-Fernandez I."/>
            <person name="Pacheco R."/>
            <person name="Padilla G."/>
            <person name="Ferreira P."/>
            <person name="Barriuso J."/>
            <person name="Kellner H."/>
            <person name="Castanera R."/>
            <person name="Alfaro M."/>
            <person name="Ramirez L."/>
            <person name="Pisabarro A.G."/>
            <person name="Kuo A."/>
            <person name="Tritt A."/>
            <person name="Lipzen A."/>
            <person name="He G."/>
            <person name="Yan M."/>
            <person name="Ng V."/>
            <person name="Cullen D."/>
            <person name="Martin F."/>
            <person name="Rosso M.-N."/>
            <person name="Henrissat B."/>
            <person name="Hibbett D."/>
            <person name="Martinez A.T."/>
            <person name="Grigoriev I.V."/>
        </authorList>
    </citation>
    <scope>NUCLEOTIDE SEQUENCE</scope>
    <source>
        <strain evidence="2">AH 40177</strain>
    </source>
</reference>
<dbReference type="Pfam" id="PF12937">
    <property type="entry name" value="F-box-like"/>
    <property type="match status" value="1"/>
</dbReference>
<feature type="domain" description="F-box" evidence="1">
    <location>
        <begin position="62"/>
        <end position="128"/>
    </location>
</feature>
<dbReference type="Proteomes" id="UP000772434">
    <property type="component" value="Unassembled WGS sequence"/>
</dbReference>
<dbReference type="InterPro" id="IPR001810">
    <property type="entry name" value="F-box_dom"/>
</dbReference>
<gene>
    <name evidence="2" type="ORF">BDP27DRAFT_315320</name>
</gene>
<evidence type="ECO:0000313" key="2">
    <source>
        <dbReference type="EMBL" id="KAF9073190.1"/>
    </source>
</evidence>
<name>A0A9P5Q304_9AGAR</name>